<dbReference type="Pfam" id="PF00324">
    <property type="entry name" value="AA_permease"/>
    <property type="match status" value="1"/>
</dbReference>
<feature type="transmembrane region" description="Helical" evidence="5">
    <location>
        <begin position="31"/>
        <end position="50"/>
    </location>
</feature>
<evidence type="ECO:0000256" key="1">
    <source>
        <dbReference type="ARBA" id="ARBA00004141"/>
    </source>
</evidence>
<dbReference type="GO" id="GO:0008511">
    <property type="term" value="F:sodium:potassium:chloride symporter activity"/>
    <property type="evidence" value="ECO:0007669"/>
    <property type="project" value="TreeGrafter"/>
</dbReference>
<feature type="non-terminal residue" evidence="7">
    <location>
        <position position="1"/>
    </location>
</feature>
<reference evidence="7" key="2">
    <citation type="submission" date="2004-02" db="EMBL/GenBank/DDBJ databases">
        <authorList>
            <consortium name="Genoscope"/>
            <consortium name="Whitehead Institute Centre for Genome Research"/>
        </authorList>
    </citation>
    <scope>NUCLEOTIDE SEQUENCE</scope>
</reference>
<accession>Q4T708</accession>
<dbReference type="GO" id="GO:0055078">
    <property type="term" value="P:sodium ion homeostasis"/>
    <property type="evidence" value="ECO:0007669"/>
    <property type="project" value="TreeGrafter"/>
</dbReference>
<feature type="transmembrane region" description="Helical" evidence="5">
    <location>
        <begin position="121"/>
        <end position="140"/>
    </location>
</feature>
<dbReference type="EMBL" id="CAAE01008394">
    <property type="protein sequence ID" value="CAF91324.1"/>
    <property type="molecule type" value="Genomic_DNA"/>
</dbReference>
<comment type="subcellular location">
    <subcellularLocation>
        <location evidence="1">Membrane</location>
        <topology evidence="1">Multi-pass membrane protein</topology>
    </subcellularLocation>
</comment>
<proteinExistence type="predicted"/>
<dbReference type="GO" id="GO:0006884">
    <property type="term" value="P:cell volume homeostasis"/>
    <property type="evidence" value="ECO:0007669"/>
    <property type="project" value="TreeGrafter"/>
</dbReference>
<reference evidence="7" key="1">
    <citation type="journal article" date="2004" name="Nature">
        <title>Genome duplication in the teleost fish Tetraodon nigroviridis reveals the early vertebrate proto-karyotype.</title>
        <authorList>
            <person name="Jaillon O."/>
            <person name="Aury J.-M."/>
            <person name="Brunet F."/>
            <person name="Petit J.-L."/>
            <person name="Stange-Thomann N."/>
            <person name="Mauceli E."/>
            <person name="Bouneau L."/>
            <person name="Fischer C."/>
            <person name="Ozouf-Costaz C."/>
            <person name="Bernot A."/>
            <person name="Nicaud S."/>
            <person name="Jaffe D."/>
            <person name="Fisher S."/>
            <person name="Lutfalla G."/>
            <person name="Dossat C."/>
            <person name="Segurens B."/>
            <person name="Dasilva C."/>
            <person name="Salanoubat M."/>
            <person name="Levy M."/>
            <person name="Boudet N."/>
            <person name="Castellano S."/>
            <person name="Anthouard V."/>
            <person name="Jubin C."/>
            <person name="Castelli V."/>
            <person name="Katinka M."/>
            <person name="Vacherie B."/>
            <person name="Biemont C."/>
            <person name="Skalli Z."/>
            <person name="Cattolico L."/>
            <person name="Poulain J."/>
            <person name="De Berardinis V."/>
            <person name="Cruaud C."/>
            <person name="Duprat S."/>
            <person name="Brottier P."/>
            <person name="Coutanceau J.-P."/>
            <person name="Gouzy J."/>
            <person name="Parra G."/>
            <person name="Lardier G."/>
            <person name="Chapple C."/>
            <person name="McKernan K.J."/>
            <person name="McEwan P."/>
            <person name="Bosak S."/>
            <person name="Kellis M."/>
            <person name="Volff J.-N."/>
            <person name="Guigo R."/>
            <person name="Zody M.C."/>
            <person name="Mesirov J."/>
            <person name="Lindblad-Toh K."/>
            <person name="Birren B."/>
            <person name="Nusbaum C."/>
            <person name="Kahn D."/>
            <person name="Robinson-Rechavi M."/>
            <person name="Laudet V."/>
            <person name="Schachter V."/>
            <person name="Quetier F."/>
            <person name="Saurin W."/>
            <person name="Scarpelli C."/>
            <person name="Wincker P."/>
            <person name="Lander E.S."/>
            <person name="Weissenbach J."/>
            <person name="Roest Crollius H."/>
        </authorList>
    </citation>
    <scope>NUCLEOTIDE SEQUENCE [LARGE SCALE GENOMIC DNA]</scope>
</reference>
<evidence type="ECO:0000256" key="4">
    <source>
        <dbReference type="ARBA" id="ARBA00023136"/>
    </source>
</evidence>
<dbReference type="KEGG" id="tng:GSTEN00005997G001"/>
<name>Q4T708_TETNG</name>
<protein>
    <submittedName>
        <fullName evidence="7">(spotted green pufferfish) hypothetical protein</fullName>
    </submittedName>
</protein>
<keyword evidence="2 5" id="KW-0812">Transmembrane</keyword>
<evidence type="ECO:0000256" key="5">
    <source>
        <dbReference type="SAM" id="Phobius"/>
    </source>
</evidence>
<dbReference type="PANTHER" id="PTHR11827:SF9">
    <property type="entry name" value="SOLUTE CARRIER FAMILY 12 MEMBER 3"/>
    <property type="match status" value="1"/>
</dbReference>
<gene>
    <name evidence="7" type="ORF">GSTENG00005997001</name>
</gene>
<evidence type="ECO:0000256" key="2">
    <source>
        <dbReference type="ARBA" id="ARBA00022692"/>
    </source>
</evidence>
<dbReference type="GO" id="GO:0055064">
    <property type="term" value="P:chloride ion homeostasis"/>
    <property type="evidence" value="ECO:0007669"/>
    <property type="project" value="TreeGrafter"/>
</dbReference>
<dbReference type="PANTHER" id="PTHR11827">
    <property type="entry name" value="SOLUTE CARRIER FAMILY 12, CATION COTRANSPORTERS"/>
    <property type="match status" value="1"/>
</dbReference>
<keyword evidence="4 5" id="KW-0472">Membrane</keyword>
<organism evidence="7">
    <name type="scientific">Tetraodon nigroviridis</name>
    <name type="common">Spotted green pufferfish</name>
    <name type="synonym">Chelonodon nigroviridis</name>
    <dbReference type="NCBI Taxonomy" id="99883"/>
    <lineage>
        <taxon>Eukaryota</taxon>
        <taxon>Metazoa</taxon>
        <taxon>Chordata</taxon>
        <taxon>Craniata</taxon>
        <taxon>Vertebrata</taxon>
        <taxon>Euteleostomi</taxon>
        <taxon>Actinopterygii</taxon>
        <taxon>Neopterygii</taxon>
        <taxon>Teleostei</taxon>
        <taxon>Neoteleostei</taxon>
        <taxon>Acanthomorphata</taxon>
        <taxon>Eupercaria</taxon>
        <taxon>Tetraodontiformes</taxon>
        <taxon>Tetradontoidea</taxon>
        <taxon>Tetraodontidae</taxon>
        <taxon>Tetraodon</taxon>
    </lineage>
</organism>
<feature type="domain" description="Amino acid permease/ SLC12A" evidence="6">
    <location>
        <begin position="5"/>
        <end position="162"/>
    </location>
</feature>
<dbReference type="AlphaFoldDB" id="Q4T708"/>
<dbReference type="GO" id="GO:0016324">
    <property type="term" value="C:apical plasma membrane"/>
    <property type="evidence" value="ECO:0007669"/>
    <property type="project" value="TreeGrafter"/>
</dbReference>
<feature type="transmembrane region" description="Helical" evidence="5">
    <location>
        <begin position="90"/>
        <end position="109"/>
    </location>
</feature>
<evidence type="ECO:0000259" key="6">
    <source>
        <dbReference type="Pfam" id="PF00324"/>
    </source>
</evidence>
<dbReference type="OrthoDB" id="2020542at2759"/>
<dbReference type="InterPro" id="IPR004841">
    <property type="entry name" value="AA-permease/SLC12A_dom"/>
</dbReference>
<keyword evidence="3 5" id="KW-1133">Transmembrane helix</keyword>
<comment type="caution">
    <text evidence="7">The sequence shown here is derived from an EMBL/GenBank/DDBJ whole genome shotgun (WGS) entry which is preliminary data.</text>
</comment>
<evidence type="ECO:0000313" key="7">
    <source>
        <dbReference type="EMBL" id="CAF91324.1"/>
    </source>
</evidence>
<evidence type="ECO:0000256" key="3">
    <source>
        <dbReference type="ARBA" id="ARBA00022989"/>
    </source>
</evidence>
<dbReference type="Gene3D" id="1.20.1740.10">
    <property type="entry name" value="Amino acid/polyamine transporter I"/>
    <property type="match status" value="1"/>
</dbReference>
<sequence>ITGIRIIGVITVTCLLGISMAGMAWESKAQVLFFVVIMISFASYIIGTIIPATPQKQAKGFFSYKVSCLLSTADIFATNFVPNWRGPEGSFFGMFSIFFPSATGILAGANISGDLKNPAMAIPRGTLLAILGTTVSYIIISATIGSCVVRDASGILNDSLSLTTSNENCTGFACHYGWDF</sequence>
<dbReference type="InterPro" id="IPR004842">
    <property type="entry name" value="SLC12A_fam"/>
</dbReference>
<dbReference type="GO" id="GO:1990573">
    <property type="term" value="P:potassium ion import across plasma membrane"/>
    <property type="evidence" value="ECO:0007669"/>
    <property type="project" value="TreeGrafter"/>
</dbReference>
<feature type="transmembrane region" description="Helical" evidence="5">
    <location>
        <begin position="7"/>
        <end position="25"/>
    </location>
</feature>
<dbReference type="GO" id="GO:0055075">
    <property type="term" value="P:potassium ion homeostasis"/>
    <property type="evidence" value="ECO:0007669"/>
    <property type="project" value="TreeGrafter"/>
</dbReference>